<dbReference type="GeneTree" id="ENSGT00990000203761"/>
<dbReference type="SUPFAM" id="SSF48726">
    <property type="entry name" value="Immunoglobulin"/>
    <property type="match status" value="1"/>
</dbReference>
<dbReference type="Ensembl" id="ENSCVAT00000019527.1">
    <property type="protein sequence ID" value="ENSCVAP00000012312.1"/>
    <property type="gene ID" value="ENSCVAG00000014706.1"/>
</dbReference>
<dbReference type="PANTHER" id="PTHR37996:SF1">
    <property type="entry name" value="B- AND T-LYMPHOCYTE ATTENUATOR"/>
    <property type="match status" value="1"/>
</dbReference>
<dbReference type="Gene3D" id="2.60.40.10">
    <property type="entry name" value="Immunoglobulins"/>
    <property type="match status" value="1"/>
</dbReference>
<dbReference type="InterPro" id="IPR007110">
    <property type="entry name" value="Ig-like_dom"/>
</dbReference>
<reference evidence="4" key="1">
    <citation type="submission" date="2025-08" db="UniProtKB">
        <authorList>
            <consortium name="Ensembl"/>
        </authorList>
    </citation>
    <scope>IDENTIFICATION</scope>
</reference>
<sequence>MFEFLLRAIVCLCFLQGGVCSACDRKLIGERGTFFVPAGSSLSLSCVVQHCGNSWDSSWTWLNATGATSTVEKSARHFFTDVPLNTNKTKVSLKIASVIQADEGSYACKVKWRDDEDTGHWMQVNVTKGVESQRKAWHRVMVCAGAFLCLPVILGLARCLSSEVKPQAHPRKKVLYEAVNKDRSHQPPQPLPRRPVPKKRNTPPQKAPSGSQQKSELLYADISQDALRIQKAGREPLQPTIYSSVRFSH</sequence>
<dbReference type="InterPro" id="IPR036179">
    <property type="entry name" value="Ig-like_dom_sf"/>
</dbReference>
<dbReference type="Proteomes" id="UP000265020">
    <property type="component" value="Unassembled WGS sequence"/>
</dbReference>
<accession>A0A3Q2D218</accession>
<keyword evidence="5" id="KW-1185">Reference proteome</keyword>
<dbReference type="GO" id="GO:0002768">
    <property type="term" value="P:immune response-regulating cell surface receptor signaling pathway"/>
    <property type="evidence" value="ECO:0007669"/>
    <property type="project" value="InterPro"/>
</dbReference>
<organism evidence="4 5">
    <name type="scientific">Cyprinodon variegatus</name>
    <name type="common">Sheepshead minnow</name>
    <dbReference type="NCBI Taxonomy" id="28743"/>
    <lineage>
        <taxon>Eukaryota</taxon>
        <taxon>Metazoa</taxon>
        <taxon>Chordata</taxon>
        <taxon>Craniata</taxon>
        <taxon>Vertebrata</taxon>
        <taxon>Euteleostomi</taxon>
        <taxon>Actinopterygii</taxon>
        <taxon>Neopterygii</taxon>
        <taxon>Teleostei</taxon>
        <taxon>Neoteleostei</taxon>
        <taxon>Acanthomorphata</taxon>
        <taxon>Ovalentaria</taxon>
        <taxon>Atherinomorphae</taxon>
        <taxon>Cyprinodontiformes</taxon>
        <taxon>Cyprinodontidae</taxon>
        <taxon>Cyprinodon</taxon>
    </lineage>
</organism>
<dbReference type="GO" id="GO:0005886">
    <property type="term" value="C:plasma membrane"/>
    <property type="evidence" value="ECO:0007669"/>
    <property type="project" value="InterPro"/>
</dbReference>
<dbReference type="PANTHER" id="PTHR37996">
    <property type="entry name" value="B- AND T-LYMPHOCYTE ATTENUATOR"/>
    <property type="match status" value="1"/>
</dbReference>
<feature type="compositionally biased region" description="Polar residues" evidence="1">
    <location>
        <begin position="202"/>
        <end position="215"/>
    </location>
</feature>
<dbReference type="SMART" id="SM00409">
    <property type="entry name" value="IG"/>
    <property type="match status" value="1"/>
</dbReference>
<feature type="signal peptide" evidence="2">
    <location>
        <begin position="1"/>
        <end position="21"/>
    </location>
</feature>
<evidence type="ECO:0000256" key="2">
    <source>
        <dbReference type="SAM" id="SignalP"/>
    </source>
</evidence>
<protein>
    <recommendedName>
        <fullName evidence="3">Ig-like domain-containing protein</fullName>
    </recommendedName>
</protein>
<dbReference type="STRING" id="28743.ENSCVAP00000012312"/>
<evidence type="ECO:0000256" key="1">
    <source>
        <dbReference type="SAM" id="MobiDB-lite"/>
    </source>
</evidence>
<proteinExistence type="predicted"/>
<dbReference type="InterPro" id="IPR013783">
    <property type="entry name" value="Ig-like_fold"/>
</dbReference>
<dbReference type="GO" id="GO:0038023">
    <property type="term" value="F:signaling receptor activity"/>
    <property type="evidence" value="ECO:0007669"/>
    <property type="project" value="InterPro"/>
</dbReference>
<evidence type="ECO:0000313" key="4">
    <source>
        <dbReference type="Ensembl" id="ENSCVAP00000012312.1"/>
    </source>
</evidence>
<dbReference type="InterPro" id="IPR039257">
    <property type="entry name" value="BTLA"/>
</dbReference>
<name>A0A3Q2D218_CYPVA</name>
<evidence type="ECO:0000259" key="3">
    <source>
        <dbReference type="PROSITE" id="PS50835"/>
    </source>
</evidence>
<feature type="region of interest" description="Disordered" evidence="1">
    <location>
        <begin position="179"/>
        <end position="216"/>
    </location>
</feature>
<dbReference type="PROSITE" id="PS50835">
    <property type="entry name" value="IG_LIKE"/>
    <property type="match status" value="1"/>
</dbReference>
<dbReference type="AlphaFoldDB" id="A0A3Q2D218"/>
<feature type="chain" id="PRO_5018763217" description="Ig-like domain-containing protein" evidence="2">
    <location>
        <begin position="22"/>
        <end position="249"/>
    </location>
</feature>
<evidence type="ECO:0000313" key="5">
    <source>
        <dbReference type="Proteomes" id="UP000265020"/>
    </source>
</evidence>
<dbReference type="InterPro" id="IPR003599">
    <property type="entry name" value="Ig_sub"/>
</dbReference>
<dbReference type="OMA" id="LCAEECQ"/>
<reference evidence="4" key="2">
    <citation type="submission" date="2025-09" db="UniProtKB">
        <authorList>
            <consortium name="Ensembl"/>
        </authorList>
    </citation>
    <scope>IDENTIFICATION</scope>
</reference>
<keyword evidence="2" id="KW-0732">Signal</keyword>
<feature type="domain" description="Ig-like" evidence="3">
    <location>
        <begin position="39"/>
        <end position="127"/>
    </location>
</feature>